<name>A0AAW2ZAY3_9EUKA</name>
<dbReference type="AlphaFoldDB" id="A0AAW2ZAY3"/>
<comment type="caution">
    <text evidence="2">The sequence shown here is derived from an EMBL/GenBank/DDBJ whole genome shotgun (WGS) entry which is preliminary data.</text>
</comment>
<gene>
    <name evidence="2" type="ORF">AKO1_004127</name>
</gene>
<evidence type="ECO:0000313" key="2">
    <source>
        <dbReference type="EMBL" id="KAL0485842.1"/>
    </source>
</evidence>
<reference evidence="2 3" key="1">
    <citation type="submission" date="2024-03" db="EMBL/GenBank/DDBJ databases">
        <title>The Acrasis kona genome and developmental transcriptomes reveal deep origins of eukaryotic multicellular pathways.</title>
        <authorList>
            <person name="Sheikh S."/>
            <person name="Fu C.-J."/>
            <person name="Brown M.W."/>
            <person name="Baldauf S.L."/>
        </authorList>
    </citation>
    <scope>NUCLEOTIDE SEQUENCE [LARGE SCALE GENOMIC DNA]</scope>
    <source>
        <strain evidence="2 3">ATCC MYA-3509</strain>
    </source>
</reference>
<evidence type="ECO:0008006" key="4">
    <source>
        <dbReference type="Google" id="ProtNLM"/>
    </source>
</evidence>
<accession>A0AAW2ZAY3</accession>
<keyword evidence="3" id="KW-1185">Reference proteome</keyword>
<dbReference type="Proteomes" id="UP001431209">
    <property type="component" value="Unassembled WGS sequence"/>
</dbReference>
<feature type="region of interest" description="Disordered" evidence="1">
    <location>
        <begin position="1"/>
        <end position="22"/>
    </location>
</feature>
<evidence type="ECO:0000256" key="1">
    <source>
        <dbReference type="SAM" id="MobiDB-lite"/>
    </source>
</evidence>
<dbReference type="EMBL" id="JAOPGA020001171">
    <property type="protein sequence ID" value="KAL0485842.1"/>
    <property type="molecule type" value="Genomic_DNA"/>
</dbReference>
<sequence>MTKRCASTTKSGTRCKKNAADGSDCCTTHNAQKKGEIEEIDQSSTIPQPKRLKLSELSYFTSNKEAKQPLFMEHNRDILSCILDFVPRRRLFSLRTVHPTWTKFIDGSNELWSQLGMCEPLHFKHYSTFFEQETPNFCDEMRKVYLKLSYAKLAQSHKLFKFEVKKVSNHFQMSKIQMNQLLTANKQLKLATSFQKNFYGIVGTSDDGSIFKIKVQNLLNKMNFIIFKWCIWDTWIGAIHINEDKDPYAGISDNYPHVVRYEDSEKKVVEDESFLEVLNKELKLATSFQKMNNRHTQILF</sequence>
<protein>
    <recommendedName>
        <fullName evidence="4">F-box domain-containing protein</fullName>
    </recommendedName>
</protein>
<organism evidence="2 3">
    <name type="scientific">Acrasis kona</name>
    <dbReference type="NCBI Taxonomy" id="1008807"/>
    <lineage>
        <taxon>Eukaryota</taxon>
        <taxon>Discoba</taxon>
        <taxon>Heterolobosea</taxon>
        <taxon>Tetramitia</taxon>
        <taxon>Eutetramitia</taxon>
        <taxon>Acrasidae</taxon>
        <taxon>Acrasis</taxon>
    </lineage>
</organism>
<feature type="compositionally biased region" description="Polar residues" evidence="1">
    <location>
        <begin position="1"/>
        <end position="12"/>
    </location>
</feature>
<evidence type="ECO:0000313" key="3">
    <source>
        <dbReference type="Proteomes" id="UP001431209"/>
    </source>
</evidence>
<proteinExistence type="predicted"/>